<comment type="caution">
    <text evidence="2">The sequence shown here is derived from an EMBL/GenBank/DDBJ whole genome shotgun (WGS) entry which is preliminary data.</text>
</comment>
<evidence type="ECO:0000313" key="2">
    <source>
        <dbReference type="EMBL" id="CAE7545508.1"/>
    </source>
</evidence>
<accession>A0A812TW97</accession>
<feature type="transmembrane region" description="Helical" evidence="1">
    <location>
        <begin position="362"/>
        <end position="390"/>
    </location>
</feature>
<dbReference type="EMBL" id="CAJNDS010002613">
    <property type="protein sequence ID" value="CAE7545508.1"/>
    <property type="molecule type" value="Genomic_DNA"/>
</dbReference>
<dbReference type="OrthoDB" id="424765at2759"/>
<protein>
    <submittedName>
        <fullName evidence="2">PSP protein</fullName>
    </submittedName>
</protein>
<sequence length="426" mass="45927">MHAVDTLVQTIGTSASNVSVGPSKRGLILDDFSGQTLKDMSGVFGLDMAGPDTAVMLSIVDQCFKRPGESSSNAALLDIITVESNGTGTETMRQKVVGGVTDQIAAQFNALAGGSMGQSISSDATVQMLLGTIQNFSMDAMMLPDSEVATEDPYRNMMLNETLRKFFVSSGACEDWELEGTSTYGIESFSIALEQFGTPRSPPHASCGQLVDCNSDPATEAACNSANSFMELKQGLRTVNTFKCKTFRDESGPCTLVNMTYSGDGAYQSDCFRSDGSLAEMEYDCTLADFTELVKGYSKQLDLAFERLDTVTPLVLEDIATKMRDLVETNVIDKIVWIADGVTCGFMGSSFFTFVDGMCFRGVFGFSAIAASYVACAVLTLLLVILQYLIWRFALDTYELNKQDNAGTPYTGVTVEGQPLTNTAKE</sequence>
<dbReference type="Proteomes" id="UP000604046">
    <property type="component" value="Unassembled WGS sequence"/>
</dbReference>
<name>A0A812TW97_9DINO</name>
<dbReference type="AlphaFoldDB" id="A0A812TW97"/>
<reference evidence="2" key="1">
    <citation type="submission" date="2021-02" db="EMBL/GenBank/DDBJ databases">
        <authorList>
            <person name="Dougan E. K."/>
            <person name="Rhodes N."/>
            <person name="Thang M."/>
            <person name="Chan C."/>
        </authorList>
    </citation>
    <scope>NUCLEOTIDE SEQUENCE</scope>
</reference>
<evidence type="ECO:0000313" key="3">
    <source>
        <dbReference type="Proteomes" id="UP000604046"/>
    </source>
</evidence>
<keyword evidence="1" id="KW-1133">Transmembrane helix</keyword>
<evidence type="ECO:0000256" key="1">
    <source>
        <dbReference type="SAM" id="Phobius"/>
    </source>
</evidence>
<keyword evidence="3" id="KW-1185">Reference proteome</keyword>
<organism evidence="2 3">
    <name type="scientific">Symbiodinium natans</name>
    <dbReference type="NCBI Taxonomy" id="878477"/>
    <lineage>
        <taxon>Eukaryota</taxon>
        <taxon>Sar</taxon>
        <taxon>Alveolata</taxon>
        <taxon>Dinophyceae</taxon>
        <taxon>Suessiales</taxon>
        <taxon>Symbiodiniaceae</taxon>
        <taxon>Symbiodinium</taxon>
    </lineage>
</organism>
<keyword evidence="1" id="KW-0472">Membrane</keyword>
<proteinExistence type="predicted"/>
<gene>
    <name evidence="2" type="primary">PSP</name>
    <name evidence="2" type="ORF">SNAT2548_LOCUS30612</name>
</gene>
<keyword evidence="1" id="KW-0812">Transmembrane</keyword>